<dbReference type="Proteomes" id="UP000464013">
    <property type="component" value="Chromosome"/>
</dbReference>
<dbReference type="KEGG" id="htx:EKK97_09785"/>
<organism evidence="4 5">
    <name type="scientific">Billgrantia tianxiuensis</name>
    <dbReference type="NCBI Taxonomy" id="2497861"/>
    <lineage>
        <taxon>Bacteria</taxon>
        <taxon>Pseudomonadati</taxon>
        <taxon>Pseudomonadota</taxon>
        <taxon>Gammaproteobacteria</taxon>
        <taxon>Oceanospirillales</taxon>
        <taxon>Halomonadaceae</taxon>
        <taxon>Billgrantia</taxon>
    </lineage>
</organism>
<evidence type="ECO:0000313" key="4">
    <source>
        <dbReference type="EMBL" id="QHC49835.1"/>
    </source>
</evidence>
<comment type="subcellular location">
    <subcellularLocation>
        <location evidence="1">Secreted</location>
    </subcellularLocation>
</comment>
<dbReference type="GO" id="GO:0052040">
    <property type="term" value="P:symbiont-mediated perturbation of host programmed cell death"/>
    <property type="evidence" value="ECO:0007669"/>
    <property type="project" value="UniProtKB-KW"/>
</dbReference>
<keyword evidence="2" id="KW-0964">Secreted</keyword>
<keyword evidence="5" id="KW-1185">Reference proteome</keyword>
<sequence length="309" mass="31121">MVNATLTISLPLENTGGLAQIGGDGGGAVTQPRGGQGGGGIGDLVDLLADALMQALFQKTGDGATFDDSGSNPLMEMVAKFMDQNPSRYGGPHDATGNVNSWQDELKEDNYFNKEELADFGQGLRDALTSVLEGSLLQMLGGVLSSIGNAISGLGGMGGGMAGGAMGGIGGGMVGGALGDALGSGVGGAVGSLGNQIGAGFGGGMPRDLSPMGQAGFMTGGSFVSHIGKTAVDSIGIEQTGFRFSEMDINGGQRFSIGAGDKEMAKEIGKYMDQNPKNMGPCLRTVAGPAVSSRARTSIRVRWSASSRR</sequence>
<evidence type="ECO:0000313" key="5">
    <source>
        <dbReference type="Proteomes" id="UP000464013"/>
    </source>
</evidence>
<dbReference type="RefSeq" id="WP_159551487.1">
    <property type="nucleotide sequence ID" value="NZ_CP035042.1"/>
</dbReference>
<dbReference type="EMBL" id="CP035042">
    <property type="protein sequence ID" value="QHC49835.1"/>
    <property type="molecule type" value="Genomic_DNA"/>
</dbReference>
<protein>
    <recommendedName>
        <fullName evidence="6">Harpin HrpZ</fullName>
    </recommendedName>
</protein>
<evidence type="ECO:0000256" key="1">
    <source>
        <dbReference type="ARBA" id="ARBA00004613"/>
    </source>
</evidence>
<dbReference type="OrthoDB" id="6853773at2"/>
<reference evidence="4 5" key="1">
    <citation type="submission" date="2019-01" db="EMBL/GenBank/DDBJ databases">
        <title>Complete genome of a denitifying bacterium Halomons sp. BC-M4-5.</title>
        <authorList>
            <person name="Wang L."/>
            <person name="Shao Z."/>
        </authorList>
    </citation>
    <scope>NUCLEOTIDE SEQUENCE [LARGE SCALE GENOMIC DNA]</scope>
    <source>
        <strain evidence="4 5">BC-M4-5</strain>
    </source>
</reference>
<proteinExistence type="predicted"/>
<accession>A0A6I6SQP1</accession>
<evidence type="ECO:0000256" key="2">
    <source>
        <dbReference type="ARBA" id="ARBA00022525"/>
    </source>
</evidence>
<evidence type="ECO:0000256" key="3">
    <source>
        <dbReference type="ARBA" id="ARBA00022978"/>
    </source>
</evidence>
<gene>
    <name evidence="4" type="ORF">EKK97_09785</name>
</gene>
<name>A0A6I6SQP1_9GAMM</name>
<evidence type="ECO:0008006" key="6">
    <source>
        <dbReference type="Google" id="ProtNLM"/>
    </source>
</evidence>
<dbReference type="GO" id="GO:0005576">
    <property type="term" value="C:extracellular region"/>
    <property type="evidence" value="ECO:0007669"/>
    <property type="project" value="UniProtKB-SubCell"/>
</dbReference>
<dbReference type="Pfam" id="PF04877">
    <property type="entry name" value="Harpin"/>
    <property type="match status" value="1"/>
</dbReference>
<keyword evidence="3" id="KW-0928">Hypersensitive response elicitation</keyword>
<dbReference type="AlphaFoldDB" id="A0A6I6SQP1"/>
<dbReference type="InterPro" id="IPR006961">
    <property type="entry name" value="HrpN/Z"/>
</dbReference>